<reference evidence="4" key="2">
    <citation type="submission" date="2016-10" db="EMBL/GenBank/DDBJ databases">
        <authorList>
            <person name="Varghese N."/>
            <person name="Submissions S."/>
        </authorList>
    </citation>
    <scope>NUCLEOTIDE SEQUENCE [LARGE SCALE GENOMIC DNA]</scope>
    <source>
        <strain evidence="4">CL127</strain>
    </source>
</reference>
<dbReference type="RefSeq" id="WP_045252293.1">
    <property type="nucleotide sequence ID" value="NZ_FNGQ01000001.1"/>
</dbReference>
<reference evidence="1" key="1">
    <citation type="submission" date="2015-02" db="EMBL/GenBank/DDBJ databases">
        <title>Draft genome sequences of ten Microbacterium spp. with emphasis on heavy metal contaminated environments.</title>
        <authorList>
            <person name="Corretto E."/>
        </authorList>
    </citation>
    <scope>NUCLEOTIDE SEQUENCE [LARGE SCALE GENOMIC DNA]</scope>
    <source>
        <strain evidence="1">DSM 23848</strain>
    </source>
</reference>
<accession>A0A0F0KDR3</accession>
<gene>
    <name evidence="1" type="ORF">RL72_03657</name>
    <name evidence="2" type="ORF">SAMN04488591_0179</name>
</gene>
<name>A0A0F0KDR3_9MICO</name>
<dbReference type="Proteomes" id="UP000033448">
    <property type="component" value="Unassembled WGS sequence"/>
</dbReference>
<dbReference type="AlphaFoldDB" id="A0A0F0KDR3"/>
<dbReference type="EMBL" id="FOYR01000001">
    <property type="protein sequence ID" value="SFR32346.1"/>
    <property type="molecule type" value="Genomic_DNA"/>
</dbReference>
<protein>
    <submittedName>
        <fullName evidence="1">Uncharacterized protein</fullName>
    </submittedName>
</protein>
<dbReference type="Proteomes" id="UP000198877">
    <property type="component" value="Unassembled WGS sequence"/>
</dbReference>
<proteinExistence type="predicted"/>
<sequence>MTAATLHIAAPTFVERTGLRIADAITMRVRRRIERRAERRLLALDLLREQQSRRSDPYLLEHALQMIGSRSR</sequence>
<organism evidence="1 3">
    <name type="scientific">Microbacterium azadirachtae</name>
    <dbReference type="NCBI Taxonomy" id="582680"/>
    <lineage>
        <taxon>Bacteria</taxon>
        <taxon>Bacillati</taxon>
        <taxon>Actinomycetota</taxon>
        <taxon>Actinomycetes</taxon>
        <taxon>Micrococcales</taxon>
        <taxon>Microbacteriaceae</taxon>
        <taxon>Microbacterium</taxon>
    </lineage>
</organism>
<reference evidence="2" key="3">
    <citation type="submission" date="2016-10" db="EMBL/GenBank/DDBJ databases">
        <authorList>
            <person name="de Groot N.N."/>
        </authorList>
    </citation>
    <scope>NUCLEOTIDE SEQUENCE [LARGE SCALE GENOMIC DNA]</scope>
    <source>
        <strain evidence="2">CL127</strain>
    </source>
</reference>
<accession>A0A1I6FQZ8</accession>
<evidence type="ECO:0000313" key="1">
    <source>
        <dbReference type="EMBL" id="KJL17411.1"/>
    </source>
</evidence>
<evidence type="ECO:0000313" key="3">
    <source>
        <dbReference type="Proteomes" id="UP000033448"/>
    </source>
</evidence>
<dbReference type="PATRIC" id="fig|582680.7.peg.3714"/>
<evidence type="ECO:0000313" key="4">
    <source>
        <dbReference type="Proteomes" id="UP000198877"/>
    </source>
</evidence>
<evidence type="ECO:0000313" key="2">
    <source>
        <dbReference type="EMBL" id="SFR32346.1"/>
    </source>
</evidence>
<keyword evidence="3" id="KW-1185">Reference proteome</keyword>
<dbReference type="EMBL" id="JYIT01000086">
    <property type="protein sequence ID" value="KJL17411.1"/>
    <property type="molecule type" value="Genomic_DNA"/>
</dbReference>